<dbReference type="Pfam" id="PF10432">
    <property type="entry name" value="bact-PGI_C"/>
    <property type="match status" value="1"/>
</dbReference>
<reference evidence="4 5" key="1">
    <citation type="submission" date="2019-12" db="EMBL/GenBank/DDBJ databases">
        <authorList>
            <person name="Wolfe R."/>
            <person name="Danczak R."/>
            <person name="Wilkins M."/>
        </authorList>
    </citation>
    <scope>NUCLEOTIDE SEQUENCE [LARGE SCALE GENOMIC DNA]</scope>
    <source>
        <strain evidence="4">X2_MaxBin.013</strain>
    </source>
</reference>
<dbReference type="GO" id="GO:0004347">
    <property type="term" value="F:glucose-6-phosphate isomerase activity"/>
    <property type="evidence" value="ECO:0007669"/>
    <property type="project" value="InterPro"/>
</dbReference>
<dbReference type="Gene3D" id="3.40.50.10490">
    <property type="entry name" value="Glucose-6-phosphate isomerase like protein, domain 1"/>
    <property type="match status" value="2"/>
</dbReference>
<evidence type="ECO:0000256" key="2">
    <source>
        <dbReference type="ARBA" id="ARBA00023235"/>
    </source>
</evidence>
<name>A0A833L2L4_UNCSA</name>
<evidence type="ECO:0000256" key="1">
    <source>
        <dbReference type="ARBA" id="ARBA00010523"/>
    </source>
</evidence>
<proteinExistence type="inferred from homology"/>
<comment type="similarity">
    <text evidence="1">Belongs to the PGI/PMI family.</text>
</comment>
<dbReference type="CDD" id="cd05637">
    <property type="entry name" value="SIS_PGI_PMI_2"/>
    <property type="match status" value="1"/>
</dbReference>
<evidence type="ECO:0000259" key="3">
    <source>
        <dbReference type="PROSITE" id="PS51464"/>
    </source>
</evidence>
<organism evidence="4 5">
    <name type="scientific">Candidatus Saganbacteria bacterium</name>
    <dbReference type="NCBI Taxonomy" id="2575572"/>
    <lineage>
        <taxon>Bacteria</taxon>
        <taxon>Bacillati</taxon>
        <taxon>Saganbacteria</taxon>
    </lineage>
</organism>
<dbReference type="InterPro" id="IPR019490">
    <property type="entry name" value="Glu6P/Mann6P_isomerase_C"/>
</dbReference>
<dbReference type="NCBIfam" id="NF006426">
    <property type="entry name" value="PRK08674.1-6"/>
    <property type="match status" value="1"/>
</dbReference>
<sequence length="345" mass="38150">MKSEDIGLDKSNLLGIVDAFPEMVKEALRICECLKSLNKPNCIIISGMGGSAIAGDLAADFLRNKQKAPIIVNRNYLIPSFADKNTLFIASSYSGDTEETLSALKDAERAGAEIICITSGGKLNEIAAKNKYLKIDLRGGLQPRFALPSFFISLLKVFEKLGFIEGINSQIDETNEVLAKIKNACRADVPLRTNPAKQLAKQLQNKIPVIFCSSGTTEAMGRRLKGQLNENAKANAILSVMPEMNHNELEALDKLKRCENNFAAIFIRDEEDHIRVNKRIEIVKSMLGAKLGGAHEIPTQGKSRLARMFSQLIFIDYFTVYLALLNGVDPADIQTITKFKKEMLR</sequence>
<dbReference type="InterPro" id="IPR046348">
    <property type="entry name" value="SIS_dom_sf"/>
</dbReference>
<dbReference type="GO" id="GO:0097367">
    <property type="term" value="F:carbohydrate derivative binding"/>
    <property type="evidence" value="ECO:0007669"/>
    <property type="project" value="InterPro"/>
</dbReference>
<dbReference type="GO" id="GO:1901135">
    <property type="term" value="P:carbohydrate derivative metabolic process"/>
    <property type="evidence" value="ECO:0007669"/>
    <property type="project" value="InterPro"/>
</dbReference>
<keyword evidence="2 4" id="KW-0413">Isomerase</keyword>
<evidence type="ECO:0000313" key="5">
    <source>
        <dbReference type="Proteomes" id="UP000488506"/>
    </source>
</evidence>
<dbReference type="NCBIfam" id="TIGR02128">
    <property type="entry name" value="G6PI_arch"/>
    <property type="match status" value="1"/>
</dbReference>
<protein>
    <submittedName>
        <fullName evidence="4">Glucose/mannose-6-phosphate isomerase</fullName>
    </submittedName>
</protein>
<feature type="domain" description="SIS" evidence="3">
    <location>
        <begin position="33"/>
        <end position="167"/>
    </location>
</feature>
<dbReference type="Pfam" id="PF01380">
    <property type="entry name" value="SIS"/>
    <property type="match status" value="1"/>
</dbReference>
<gene>
    <name evidence="4" type="ORF">FD145_1551</name>
</gene>
<dbReference type="InterPro" id="IPR001347">
    <property type="entry name" value="SIS_dom"/>
</dbReference>
<dbReference type="AlphaFoldDB" id="A0A833L2L4"/>
<dbReference type="GO" id="GO:0004476">
    <property type="term" value="F:mannose-6-phosphate isomerase activity"/>
    <property type="evidence" value="ECO:0007669"/>
    <property type="project" value="InterPro"/>
</dbReference>
<dbReference type="GO" id="GO:0005975">
    <property type="term" value="P:carbohydrate metabolic process"/>
    <property type="evidence" value="ECO:0007669"/>
    <property type="project" value="InterPro"/>
</dbReference>
<dbReference type="PROSITE" id="PS51464">
    <property type="entry name" value="SIS"/>
    <property type="match status" value="1"/>
</dbReference>
<dbReference type="EMBL" id="WPAF01000041">
    <property type="protein sequence ID" value="KAF0132846.1"/>
    <property type="molecule type" value="Genomic_DNA"/>
</dbReference>
<dbReference type="SUPFAM" id="SSF53697">
    <property type="entry name" value="SIS domain"/>
    <property type="match status" value="1"/>
</dbReference>
<accession>A0A833L2L4</accession>
<evidence type="ECO:0000313" key="4">
    <source>
        <dbReference type="EMBL" id="KAF0132846.1"/>
    </source>
</evidence>
<dbReference type="InterPro" id="IPR035484">
    <property type="entry name" value="SIS_PGI/PMI_1"/>
</dbReference>
<dbReference type="CDD" id="cd05017">
    <property type="entry name" value="SIS_PGI_PMI_1"/>
    <property type="match status" value="1"/>
</dbReference>
<comment type="caution">
    <text evidence="4">The sequence shown here is derived from an EMBL/GenBank/DDBJ whole genome shotgun (WGS) entry which is preliminary data.</text>
</comment>
<dbReference type="Proteomes" id="UP000488506">
    <property type="component" value="Unassembled WGS sequence"/>
</dbReference>